<comment type="caution">
    <text evidence="2">The sequence shown here is derived from an EMBL/GenBank/DDBJ whole genome shotgun (WGS) entry which is preliminary data.</text>
</comment>
<dbReference type="PANTHER" id="PTHR10579:SF43">
    <property type="entry name" value="ZINC FINGER (C3HC4-TYPE RING FINGER) FAMILY PROTEIN"/>
    <property type="match status" value="1"/>
</dbReference>
<dbReference type="PANTHER" id="PTHR10579">
    <property type="entry name" value="CALCIUM-ACTIVATED CHLORIDE CHANNEL REGULATOR"/>
    <property type="match status" value="1"/>
</dbReference>
<accession>A0A1W0A612</accession>
<organism evidence="2 3">
    <name type="scientific">Thraustotheca clavata</name>
    <dbReference type="NCBI Taxonomy" id="74557"/>
    <lineage>
        <taxon>Eukaryota</taxon>
        <taxon>Sar</taxon>
        <taxon>Stramenopiles</taxon>
        <taxon>Oomycota</taxon>
        <taxon>Saprolegniomycetes</taxon>
        <taxon>Saprolegniales</taxon>
        <taxon>Achlyaceae</taxon>
        <taxon>Thraustotheca</taxon>
    </lineage>
</organism>
<dbReference type="InterPro" id="IPR051266">
    <property type="entry name" value="CLCR"/>
</dbReference>
<evidence type="ECO:0000313" key="3">
    <source>
        <dbReference type="Proteomes" id="UP000243217"/>
    </source>
</evidence>
<keyword evidence="3" id="KW-1185">Reference proteome</keyword>
<sequence>MTSITVSSAPEYGQVCADDTSTLFVNCHLQAPNCDDDQRKPIDLVVVLDRSGSMSGKKLSLCKKTMDFLAQQLSVHDRVALVTYDSDVTTDLRLTKMTPEGKRKFDKHVKAIQGGSCTNLSGGLMAGIQEIQQSDRIDGGEPNPVQSVLLLTDGLANEGVKSRDGIVNLVEGTLGTNISLFTFGYGSDHDNQLLRQLSDLGRGSYYFIQNVDSVTSAFADCLGGLLSVVAQSIKVSCISVSQNVIIKQIKTKRPMNVVTPGQYYEIEMGDLYAEEVRDILVQVEVQQSSVVDSQQLVQFIVRYANVLTSTLESKSTGVAISRPQKVTDKSINVMVAKQKHRIEAAETIELAQGLANRGQLSEGQAMITRFIKTLKSEFNAFNLDSRSNQEKELLDGLYDCIRGMTNQRTYQERGQYRMTSHVQSHQGQRSNDAEISFNSLATTASTSTYRNSRKTQMMSTASTFHY</sequence>
<dbReference type="PROSITE" id="PS50234">
    <property type="entry name" value="VWFA"/>
    <property type="match status" value="1"/>
</dbReference>
<dbReference type="InterPro" id="IPR036465">
    <property type="entry name" value="vWFA_dom_sf"/>
</dbReference>
<dbReference type="STRING" id="74557.A0A1W0A612"/>
<feature type="domain" description="VWFA" evidence="1">
    <location>
        <begin position="43"/>
        <end position="222"/>
    </location>
</feature>
<name>A0A1W0A612_9STRA</name>
<reference evidence="2 3" key="1">
    <citation type="journal article" date="2014" name="Genome Biol. Evol.">
        <title>The secreted proteins of Achlya hypogyna and Thraustotheca clavata identify the ancestral oomycete secretome and reveal gene acquisitions by horizontal gene transfer.</title>
        <authorList>
            <person name="Misner I."/>
            <person name="Blouin N."/>
            <person name="Leonard G."/>
            <person name="Richards T.A."/>
            <person name="Lane C.E."/>
        </authorList>
    </citation>
    <scope>NUCLEOTIDE SEQUENCE [LARGE SCALE GENOMIC DNA]</scope>
    <source>
        <strain evidence="2 3">ATCC 34112</strain>
    </source>
</reference>
<dbReference type="InterPro" id="IPR002035">
    <property type="entry name" value="VWF_A"/>
</dbReference>
<evidence type="ECO:0000313" key="2">
    <source>
        <dbReference type="EMBL" id="OQS05722.1"/>
    </source>
</evidence>
<proteinExistence type="predicted"/>
<dbReference type="Proteomes" id="UP000243217">
    <property type="component" value="Unassembled WGS sequence"/>
</dbReference>
<dbReference type="SUPFAM" id="SSF53300">
    <property type="entry name" value="vWA-like"/>
    <property type="match status" value="1"/>
</dbReference>
<dbReference type="Gene3D" id="3.40.50.410">
    <property type="entry name" value="von Willebrand factor, type A domain"/>
    <property type="match status" value="1"/>
</dbReference>
<dbReference type="AlphaFoldDB" id="A0A1W0A612"/>
<dbReference type="EMBL" id="JNBS01000423">
    <property type="protein sequence ID" value="OQS05722.1"/>
    <property type="molecule type" value="Genomic_DNA"/>
</dbReference>
<dbReference type="Pfam" id="PF00092">
    <property type="entry name" value="VWA"/>
    <property type="match status" value="1"/>
</dbReference>
<gene>
    <name evidence="2" type="ORF">THRCLA_02177</name>
</gene>
<evidence type="ECO:0000259" key="1">
    <source>
        <dbReference type="PROSITE" id="PS50234"/>
    </source>
</evidence>
<dbReference type="SMART" id="SM00327">
    <property type="entry name" value="VWA"/>
    <property type="match status" value="1"/>
</dbReference>
<protein>
    <recommendedName>
        <fullName evidence="1">VWFA domain-containing protein</fullName>
    </recommendedName>
</protein>
<dbReference type="OrthoDB" id="299997at2759"/>